<evidence type="ECO:0000256" key="2">
    <source>
        <dbReference type="ARBA" id="ARBA00008789"/>
    </source>
</evidence>
<evidence type="ECO:0000256" key="5">
    <source>
        <dbReference type="ARBA" id="ARBA00022989"/>
    </source>
</evidence>
<evidence type="ECO:0000256" key="7">
    <source>
        <dbReference type="RuleBase" id="RU910716"/>
    </source>
</evidence>
<dbReference type="AlphaFoldDB" id="A0AAN5DDW0"/>
<evidence type="ECO:0000256" key="4">
    <source>
        <dbReference type="ARBA" id="ARBA00022692"/>
    </source>
</evidence>
<keyword evidence="5 7" id="KW-1133">Transmembrane helix</keyword>
<dbReference type="PANTHER" id="PTHR16024">
    <property type="entry name" value="XK-RELATED PROTEIN"/>
    <property type="match status" value="1"/>
</dbReference>
<protein>
    <recommendedName>
        <fullName evidence="7">XK-related protein</fullName>
    </recommendedName>
</protein>
<dbReference type="Proteomes" id="UP001328107">
    <property type="component" value="Unassembled WGS sequence"/>
</dbReference>
<dbReference type="EMBL" id="BTRK01000006">
    <property type="protein sequence ID" value="GMR60310.1"/>
    <property type="molecule type" value="Genomic_DNA"/>
</dbReference>
<dbReference type="GO" id="GO:1902742">
    <property type="term" value="P:apoptotic process involved in development"/>
    <property type="evidence" value="ECO:0007669"/>
    <property type="project" value="TreeGrafter"/>
</dbReference>
<name>A0AAN5DDW0_9BILA</name>
<dbReference type="GO" id="GO:0005886">
    <property type="term" value="C:plasma membrane"/>
    <property type="evidence" value="ECO:0007669"/>
    <property type="project" value="UniProtKB-SubCell"/>
</dbReference>
<sequence>MLFAKHQPKLIYLSRDAQRRRRNGAEEVTNDTDAVPEVIRLRNFDLVFYLISMFSYVADIASDVVVAYTHYTENRLLSALLILVFAFVPSFILNVVAYIWMNDEDVERKNNRKCNVVRIVCCLLQLGPILYYWRAFRAGVRVKRSEEGNEKRRDYLKMIECERDATLLRFFEAFMESCPQLLIQGFLLAAVVWNSDPRREIPSKVFILCASVFFSLLSVALSYSNQHRTLRFSRSDKLNMLIYETMIQLVWRFCTILSRFLVLIILCLAKTYWIVPFFAIHYMISIVHIVALQSISIGVDGAPTMELGLILINGCIHFFAPFNMAEGNTRWRYATAYSIEIMEAIIIFVIALSENSFNFPYKFEFLYLSAISFSIGFTFMIIYYTIFHPTKRKYRGEAETDESARLNVEGRETSQVEEIKADSQL</sequence>
<evidence type="ECO:0000256" key="6">
    <source>
        <dbReference type="ARBA" id="ARBA00023136"/>
    </source>
</evidence>
<organism evidence="8 9">
    <name type="scientific">Pristionchus mayeri</name>
    <dbReference type="NCBI Taxonomy" id="1317129"/>
    <lineage>
        <taxon>Eukaryota</taxon>
        <taxon>Metazoa</taxon>
        <taxon>Ecdysozoa</taxon>
        <taxon>Nematoda</taxon>
        <taxon>Chromadorea</taxon>
        <taxon>Rhabditida</taxon>
        <taxon>Rhabditina</taxon>
        <taxon>Diplogasteromorpha</taxon>
        <taxon>Diplogasteroidea</taxon>
        <taxon>Neodiplogasteridae</taxon>
        <taxon>Pristionchus</taxon>
    </lineage>
</organism>
<evidence type="ECO:0000313" key="9">
    <source>
        <dbReference type="Proteomes" id="UP001328107"/>
    </source>
</evidence>
<dbReference type="GO" id="GO:0043652">
    <property type="term" value="P:engulfment of apoptotic cell"/>
    <property type="evidence" value="ECO:0007669"/>
    <property type="project" value="TreeGrafter"/>
</dbReference>
<feature type="transmembrane region" description="Helical" evidence="7">
    <location>
        <begin position="46"/>
        <end position="71"/>
    </location>
</feature>
<evidence type="ECO:0000313" key="8">
    <source>
        <dbReference type="EMBL" id="GMR60310.1"/>
    </source>
</evidence>
<dbReference type="PANTHER" id="PTHR16024:SF6">
    <property type="entry name" value="XK-RELATED PROTEIN"/>
    <property type="match status" value="1"/>
</dbReference>
<feature type="transmembrane region" description="Helical" evidence="7">
    <location>
        <begin position="305"/>
        <end position="322"/>
    </location>
</feature>
<feature type="transmembrane region" description="Helical" evidence="7">
    <location>
        <begin position="77"/>
        <end position="101"/>
    </location>
</feature>
<dbReference type="Pfam" id="PF09815">
    <property type="entry name" value="XK-related"/>
    <property type="match status" value="1"/>
</dbReference>
<feature type="transmembrane region" description="Helical" evidence="7">
    <location>
        <begin position="365"/>
        <end position="386"/>
    </location>
</feature>
<keyword evidence="4 7" id="KW-0812">Transmembrane</keyword>
<comment type="similarity">
    <text evidence="2 7">Belongs to the XK family.</text>
</comment>
<comment type="caution">
    <text evidence="8">The sequence shown here is derived from an EMBL/GenBank/DDBJ whole genome shotgun (WGS) entry which is preliminary data.</text>
</comment>
<feature type="transmembrane region" description="Helical" evidence="7">
    <location>
        <begin position="113"/>
        <end position="133"/>
    </location>
</feature>
<gene>
    <name evidence="8" type="ORF">PMAYCL1PPCAC_30505</name>
</gene>
<keyword evidence="3" id="KW-1003">Cell membrane</keyword>
<proteinExistence type="inferred from homology"/>
<feature type="transmembrane region" description="Helical" evidence="7">
    <location>
        <begin position="205"/>
        <end position="223"/>
    </location>
</feature>
<reference evidence="9" key="1">
    <citation type="submission" date="2022-10" db="EMBL/GenBank/DDBJ databases">
        <title>Genome assembly of Pristionchus species.</title>
        <authorList>
            <person name="Yoshida K."/>
            <person name="Sommer R.J."/>
        </authorList>
    </citation>
    <scope>NUCLEOTIDE SEQUENCE [LARGE SCALE GENOMIC DNA]</scope>
    <source>
        <strain evidence="9">RS5460</strain>
    </source>
</reference>
<evidence type="ECO:0000256" key="1">
    <source>
        <dbReference type="ARBA" id="ARBA00004651"/>
    </source>
</evidence>
<keyword evidence="9" id="KW-1185">Reference proteome</keyword>
<evidence type="ECO:0000256" key="3">
    <source>
        <dbReference type="ARBA" id="ARBA00022475"/>
    </source>
</evidence>
<feature type="transmembrane region" description="Helical" evidence="7">
    <location>
        <begin position="334"/>
        <end position="353"/>
    </location>
</feature>
<dbReference type="InterPro" id="IPR050895">
    <property type="entry name" value="XK-related_scramblase"/>
</dbReference>
<comment type="subcellular location">
    <subcellularLocation>
        <location evidence="1">Cell membrane</location>
        <topology evidence="1">Multi-pass membrane protein</topology>
    </subcellularLocation>
    <subcellularLocation>
        <location evidence="7">Membrane</location>
        <topology evidence="7">Multi-pass membrane protein</topology>
    </subcellularLocation>
</comment>
<accession>A0AAN5DDW0</accession>
<dbReference type="InterPro" id="IPR018629">
    <property type="entry name" value="XK-rel"/>
</dbReference>
<keyword evidence="6 7" id="KW-0472">Membrane</keyword>
<dbReference type="GO" id="GO:0070782">
    <property type="term" value="P:phosphatidylserine exposure on apoptotic cell surface"/>
    <property type="evidence" value="ECO:0007669"/>
    <property type="project" value="TreeGrafter"/>
</dbReference>